<dbReference type="PANTHER" id="PTHR10910">
    <property type="entry name" value="EUKARYOTE SPECIFIC DSRNA BINDING PROTEIN"/>
    <property type="match status" value="1"/>
</dbReference>
<keyword evidence="5" id="KW-1185">Reference proteome</keyword>
<dbReference type="EMBL" id="CAUJNA010003239">
    <property type="protein sequence ID" value="CAJ1396628.1"/>
    <property type="molecule type" value="Genomic_DNA"/>
</dbReference>
<evidence type="ECO:0000256" key="1">
    <source>
        <dbReference type="SAM" id="MobiDB-lite"/>
    </source>
</evidence>
<dbReference type="GO" id="GO:0005737">
    <property type="term" value="C:cytoplasm"/>
    <property type="evidence" value="ECO:0007669"/>
    <property type="project" value="TreeGrafter"/>
</dbReference>
<dbReference type="Pfam" id="PF02137">
    <property type="entry name" value="A_deamin"/>
    <property type="match status" value="1"/>
</dbReference>
<keyword evidence="2" id="KW-0472">Membrane</keyword>
<dbReference type="Gene3D" id="2.60.60.30">
    <property type="entry name" value="sav2460 like domains"/>
    <property type="match status" value="1"/>
</dbReference>
<dbReference type="GO" id="GO:0006396">
    <property type="term" value="P:RNA processing"/>
    <property type="evidence" value="ECO:0007669"/>
    <property type="project" value="InterPro"/>
</dbReference>
<comment type="caution">
    <text evidence="4">The sequence shown here is derived from an EMBL/GenBank/DDBJ whole genome shotgun (WGS) entry which is preliminary data.</text>
</comment>
<evidence type="ECO:0000313" key="4">
    <source>
        <dbReference type="EMBL" id="CAJ1396628.1"/>
    </source>
</evidence>
<organism evidence="4 5">
    <name type="scientific">Effrenium voratum</name>
    <dbReference type="NCBI Taxonomy" id="2562239"/>
    <lineage>
        <taxon>Eukaryota</taxon>
        <taxon>Sar</taxon>
        <taxon>Alveolata</taxon>
        <taxon>Dinophyceae</taxon>
        <taxon>Suessiales</taxon>
        <taxon>Symbiodiniaceae</taxon>
        <taxon>Effrenium</taxon>
    </lineage>
</organism>
<dbReference type="GO" id="GO:0005730">
    <property type="term" value="C:nucleolus"/>
    <property type="evidence" value="ECO:0007669"/>
    <property type="project" value="TreeGrafter"/>
</dbReference>
<dbReference type="GO" id="GO:0003726">
    <property type="term" value="F:double-stranded RNA adenosine deaminase activity"/>
    <property type="evidence" value="ECO:0007669"/>
    <property type="project" value="TreeGrafter"/>
</dbReference>
<dbReference type="InterPro" id="IPR002466">
    <property type="entry name" value="A_deamin"/>
</dbReference>
<proteinExistence type="predicted"/>
<dbReference type="PANTHER" id="PTHR10910:SF62">
    <property type="entry name" value="AT07585P-RELATED"/>
    <property type="match status" value="1"/>
</dbReference>
<dbReference type="GO" id="GO:0008251">
    <property type="term" value="F:tRNA-specific adenosine deaminase activity"/>
    <property type="evidence" value="ECO:0007669"/>
    <property type="project" value="TreeGrafter"/>
</dbReference>
<evidence type="ECO:0000313" key="5">
    <source>
        <dbReference type="Proteomes" id="UP001178507"/>
    </source>
</evidence>
<gene>
    <name evidence="4" type="ORF">EVOR1521_LOCUS20823</name>
</gene>
<dbReference type="PROSITE" id="PS50141">
    <property type="entry name" value="A_DEAMIN_EDITASE"/>
    <property type="match status" value="1"/>
</dbReference>
<keyword evidence="2" id="KW-0812">Transmembrane</keyword>
<dbReference type="Proteomes" id="UP001178507">
    <property type="component" value="Unassembled WGS sequence"/>
</dbReference>
<accession>A0AA36J158</accession>
<feature type="transmembrane region" description="Helical" evidence="2">
    <location>
        <begin position="897"/>
        <end position="925"/>
    </location>
</feature>
<sequence length="927" mass="99830">MATIKAKVRKEIDLDISAVFADKEGNSLGACWHNNLEMWGFQHSGDRDSDEDINVDLMQVPLKVHQVYIIVDLVAPNYKEVSFKDITYASCMASDQNCKTLASFTLESEKDDCNNLPGLILCKLVRNSSKRWELEAVGTFVPGPSWKEACPMILQMNTSAKQQTEAQTLTAAAAEAATRRRSRLEYRGSLPAVAQGGAALFAEPGDAEQGSPGALAEPEVGSPITRTMSSRQDSEPPSMATMSMTMESGVPVPKDMAARRRQRPKTNGMMASWEEAPAHKSGEFPDSVHVIPPEVADESDPMRCRNGLRLGLSNLLNAYPQHLCACSSGVGTKFMPTAAALADPRRERVRDSHAEVLARRGFMRYLYREAHALATKTGSAPARLLQAGDTKLEMQQNLALHLYVSTAPCGWASCRQAEASHFLAKGSGDKEAPAGCVGVSSSCLGEDGVPLSCSDKVARWQLQGLQGLLLSSEVPAPLRLSTVIIGRKFDHASCMSAFGWSHAPAILHADFSLEATLKSVRASLGILTEESPKGDGDESFVWSSGDVRAAAHDGRTGAALDSRGVSLHAAPTVAGASLLTLFNGLRKERGQEASGYAEAKRLAARELKTTPERCAGFEWEALGGPACCRDLAHCSSFSCDPGYGLRNQYCESSGYCAEQQADKAVCQGLVYASSAADVHRCSEEGVRCGPWQDTKLAVSRIREVEIGDMIVDSLGILMLAVAGVFRFSNWNRYLFLASLANFMADMWLEAILVGVSAEAIEAVGTVRGSFCFSYGDGIASLIKLEELMDSIVTFAWTNIGLAIAGAVLEVVDTSCQALASEGLSMTAMFLVIFVSLSELGVGVASFIQNTQKLVEEIEFMEAVSLGLETFEDGHACFVRNVDLASAAVLGVEWTSHFWIVFPVWIVLPVCLVTFVYTLVICLACCCS</sequence>
<dbReference type="InterPro" id="IPR003325">
    <property type="entry name" value="TerD"/>
</dbReference>
<dbReference type="GO" id="GO:0003725">
    <property type="term" value="F:double-stranded RNA binding"/>
    <property type="evidence" value="ECO:0007669"/>
    <property type="project" value="TreeGrafter"/>
</dbReference>
<dbReference type="AlphaFoldDB" id="A0AA36J158"/>
<dbReference type="SMART" id="SM00552">
    <property type="entry name" value="ADEAMc"/>
    <property type="match status" value="1"/>
</dbReference>
<protein>
    <recommendedName>
        <fullName evidence="3">A to I editase domain-containing protein</fullName>
    </recommendedName>
</protein>
<feature type="domain" description="A to I editase" evidence="3">
    <location>
        <begin position="327"/>
        <end position="585"/>
    </location>
</feature>
<dbReference type="Pfam" id="PF02342">
    <property type="entry name" value="TerD"/>
    <property type="match status" value="1"/>
</dbReference>
<feature type="region of interest" description="Disordered" evidence="1">
    <location>
        <begin position="203"/>
        <end position="239"/>
    </location>
</feature>
<name>A0AA36J158_9DINO</name>
<feature type="transmembrane region" description="Helical" evidence="2">
    <location>
        <begin position="791"/>
        <end position="811"/>
    </location>
</feature>
<dbReference type="GO" id="GO:0006382">
    <property type="term" value="P:adenosine to inosine editing"/>
    <property type="evidence" value="ECO:0007669"/>
    <property type="project" value="TreeGrafter"/>
</dbReference>
<feature type="transmembrane region" description="Helical" evidence="2">
    <location>
        <begin position="823"/>
        <end position="847"/>
    </location>
</feature>
<evidence type="ECO:0000256" key="2">
    <source>
        <dbReference type="SAM" id="Phobius"/>
    </source>
</evidence>
<reference evidence="4" key="1">
    <citation type="submission" date="2023-08" db="EMBL/GenBank/DDBJ databases">
        <authorList>
            <person name="Chen Y."/>
            <person name="Shah S."/>
            <person name="Dougan E. K."/>
            <person name="Thang M."/>
            <person name="Chan C."/>
        </authorList>
    </citation>
    <scope>NUCLEOTIDE SEQUENCE</scope>
</reference>
<evidence type="ECO:0000259" key="3">
    <source>
        <dbReference type="PROSITE" id="PS50141"/>
    </source>
</evidence>
<keyword evidence="2" id="KW-1133">Transmembrane helix</keyword>